<comment type="caution">
    <text evidence="2">The sequence shown here is derived from an EMBL/GenBank/DDBJ whole genome shotgun (WGS) entry which is preliminary data.</text>
</comment>
<evidence type="ECO:0000256" key="1">
    <source>
        <dbReference type="SAM" id="MobiDB-lite"/>
    </source>
</evidence>
<gene>
    <name evidence="2" type="ORF">J6I44_19680</name>
</gene>
<sequence>MDLQIKGTVKQILEEQSGEGKNGPWRKRDFILETAGQYPKKICITQWGDSIDQANVQEGEDIIAHIDIQSREYKGNWYTDVKAWKVERGDSNPGGAPQDNVPFNDEEPSIDLSATDDDIPF</sequence>
<proteinExistence type="predicted"/>
<keyword evidence="3" id="KW-1185">Reference proteome</keyword>
<reference evidence="2 3" key="1">
    <citation type="submission" date="2021-03" db="EMBL/GenBank/DDBJ databases">
        <title>Aliifodinibius sp. nov., a new bacterium isolated from saline soil.</title>
        <authorList>
            <person name="Galisteo C."/>
            <person name="De La Haba R."/>
            <person name="Sanchez-Porro C."/>
            <person name="Ventosa A."/>
        </authorList>
    </citation>
    <scope>NUCLEOTIDE SEQUENCE [LARGE SCALE GENOMIC DNA]</scope>
    <source>
        <strain evidence="2 3">1BSP15-2V2</strain>
    </source>
</reference>
<dbReference type="Pfam" id="PF11325">
    <property type="entry name" value="DUF3127"/>
    <property type="match status" value="1"/>
</dbReference>
<accession>A0ABT3PTB9</accession>
<dbReference type="EMBL" id="JAGGJA010000022">
    <property type="protein sequence ID" value="MCW9709091.1"/>
    <property type="molecule type" value="Genomic_DNA"/>
</dbReference>
<evidence type="ECO:0000313" key="3">
    <source>
        <dbReference type="Proteomes" id="UP001207918"/>
    </source>
</evidence>
<name>A0ABT3PTB9_9BACT</name>
<dbReference type="InterPro" id="IPR021474">
    <property type="entry name" value="DUF3127"/>
</dbReference>
<protein>
    <submittedName>
        <fullName evidence="2">DUF3127 domain-containing protein</fullName>
    </submittedName>
</protein>
<feature type="region of interest" description="Disordered" evidence="1">
    <location>
        <begin position="87"/>
        <end position="121"/>
    </location>
</feature>
<organism evidence="2 3">
    <name type="scientific">Fodinibius salsisoli</name>
    <dbReference type="NCBI Taxonomy" id="2820877"/>
    <lineage>
        <taxon>Bacteria</taxon>
        <taxon>Pseudomonadati</taxon>
        <taxon>Balneolota</taxon>
        <taxon>Balneolia</taxon>
        <taxon>Balneolales</taxon>
        <taxon>Balneolaceae</taxon>
        <taxon>Fodinibius</taxon>
    </lineage>
</organism>
<dbReference type="Proteomes" id="UP001207918">
    <property type="component" value="Unassembled WGS sequence"/>
</dbReference>
<feature type="compositionally biased region" description="Acidic residues" evidence="1">
    <location>
        <begin position="104"/>
        <end position="121"/>
    </location>
</feature>
<dbReference type="RefSeq" id="WP_265767959.1">
    <property type="nucleotide sequence ID" value="NZ_JAGGJA010000022.1"/>
</dbReference>
<evidence type="ECO:0000313" key="2">
    <source>
        <dbReference type="EMBL" id="MCW9709091.1"/>
    </source>
</evidence>